<dbReference type="AlphaFoldDB" id="A0A220S3E3"/>
<evidence type="ECO:0000256" key="1">
    <source>
        <dbReference type="ARBA" id="ARBA00022670"/>
    </source>
</evidence>
<dbReference type="InterPro" id="IPR001915">
    <property type="entry name" value="Peptidase_M48"/>
</dbReference>
<evidence type="ECO:0000313" key="8">
    <source>
        <dbReference type="Proteomes" id="UP000198238"/>
    </source>
</evidence>
<proteinExistence type="inferred from homology"/>
<dbReference type="Gene3D" id="3.30.2010.10">
    <property type="entry name" value="Metalloproteases ('zincins'), catalytic domain"/>
    <property type="match status" value="1"/>
</dbReference>
<keyword evidence="3 6" id="KW-0378">Hydrolase</keyword>
<evidence type="ECO:0000256" key="4">
    <source>
        <dbReference type="ARBA" id="ARBA00022833"/>
    </source>
</evidence>
<dbReference type="Pfam" id="PF01435">
    <property type="entry name" value="Peptidase_M48"/>
    <property type="match status" value="1"/>
</dbReference>
<dbReference type="RefSeq" id="WP_089036686.1">
    <property type="nucleotide sequence ID" value="NZ_CP022278.1"/>
</dbReference>
<evidence type="ECO:0000313" key="7">
    <source>
        <dbReference type="EMBL" id="ASK27994.1"/>
    </source>
</evidence>
<dbReference type="Proteomes" id="UP000198238">
    <property type="component" value="Chromosome"/>
</dbReference>
<keyword evidence="8" id="KW-1185">Reference proteome</keyword>
<organism evidence="7 8">
    <name type="scientific">Neisseria chenwenguii</name>
    <dbReference type="NCBI Taxonomy" id="1853278"/>
    <lineage>
        <taxon>Bacteria</taxon>
        <taxon>Pseudomonadati</taxon>
        <taxon>Pseudomonadota</taxon>
        <taxon>Betaproteobacteria</taxon>
        <taxon>Neisseriales</taxon>
        <taxon>Neisseriaceae</taxon>
        <taxon>Neisseria</taxon>
    </lineage>
</organism>
<dbReference type="PROSITE" id="PS51257">
    <property type="entry name" value="PROKAR_LIPOPROTEIN"/>
    <property type="match status" value="1"/>
</dbReference>
<evidence type="ECO:0000256" key="3">
    <source>
        <dbReference type="ARBA" id="ARBA00022801"/>
    </source>
</evidence>
<reference evidence="7 8" key="1">
    <citation type="submission" date="2017-06" db="EMBL/GenBank/DDBJ databases">
        <title>Neisseria chenwenguii sp. nov., isolated from the intestinal contents of Tibetan Plateau Pika in Yushu, Qinghai Province, China.</title>
        <authorList>
            <person name="Zhang G."/>
        </authorList>
    </citation>
    <scope>NUCLEOTIDE SEQUENCE [LARGE SCALE GENOMIC DNA]</scope>
    <source>
        <strain evidence="7 8">10023</strain>
    </source>
</reference>
<dbReference type="CDD" id="cd07331">
    <property type="entry name" value="M48C_Oma1_like"/>
    <property type="match status" value="1"/>
</dbReference>
<gene>
    <name evidence="7" type="ORF">BG910_09875</name>
</gene>
<keyword evidence="4 6" id="KW-0862">Zinc</keyword>
<accession>A0A220S3E3</accession>
<dbReference type="PANTHER" id="PTHR22726">
    <property type="entry name" value="METALLOENDOPEPTIDASE OMA1"/>
    <property type="match status" value="1"/>
</dbReference>
<dbReference type="GO" id="GO:0016020">
    <property type="term" value="C:membrane"/>
    <property type="evidence" value="ECO:0007669"/>
    <property type="project" value="TreeGrafter"/>
</dbReference>
<sequence>MGHINKKQYLWLGLVSALAGCTSVADMVGYDTETLNQNAAKSYAQVLNQAKSKHALDVSSPTAQRVYRVFNRLRPYADRANQTGVRFNWQMNVIRSNEMNAWAMPGGKMAVYTGMVERLKLTDDEIAAVIGHEMTHALQEHSKQAIGGQFLTGLGSSLLVGATGVDGDLVGLGSDLIATKPFSRHQESEADAGGVRLMAQAGYNPQAALTVWEKMNRAGNGTSIAILSTHPANETRMNAIRRILPEVMPIYERNKR</sequence>
<dbReference type="GO" id="GO:0046872">
    <property type="term" value="F:metal ion binding"/>
    <property type="evidence" value="ECO:0007669"/>
    <property type="project" value="UniProtKB-KW"/>
</dbReference>
<evidence type="ECO:0000256" key="2">
    <source>
        <dbReference type="ARBA" id="ARBA00022723"/>
    </source>
</evidence>
<comment type="similarity">
    <text evidence="6">Belongs to the peptidase M48 family.</text>
</comment>
<dbReference type="KEGG" id="nei:BG910_09875"/>
<name>A0A220S3E3_9NEIS</name>
<dbReference type="GO" id="GO:0004222">
    <property type="term" value="F:metalloendopeptidase activity"/>
    <property type="evidence" value="ECO:0007669"/>
    <property type="project" value="InterPro"/>
</dbReference>
<dbReference type="EMBL" id="CP022278">
    <property type="protein sequence ID" value="ASK27994.1"/>
    <property type="molecule type" value="Genomic_DNA"/>
</dbReference>
<dbReference type="PANTHER" id="PTHR22726:SF1">
    <property type="entry name" value="METALLOENDOPEPTIDASE OMA1, MITOCHONDRIAL"/>
    <property type="match status" value="1"/>
</dbReference>
<dbReference type="OrthoDB" id="9810445at2"/>
<protein>
    <submittedName>
        <fullName evidence="7">Deoxyribonuclease HsdR</fullName>
    </submittedName>
</protein>
<keyword evidence="1 6" id="KW-0645">Protease</keyword>
<dbReference type="InterPro" id="IPR051156">
    <property type="entry name" value="Mito/Outer_Membr_Metalloprot"/>
</dbReference>
<evidence type="ECO:0000256" key="6">
    <source>
        <dbReference type="RuleBase" id="RU003983"/>
    </source>
</evidence>
<dbReference type="GO" id="GO:0051603">
    <property type="term" value="P:proteolysis involved in protein catabolic process"/>
    <property type="evidence" value="ECO:0007669"/>
    <property type="project" value="TreeGrafter"/>
</dbReference>
<evidence type="ECO:0000256" key="5">
    <source>
        <dbReference type="ARBA" id="ARBA00023049"/>
    </source>
</evidence>
<keyword evidence="2" id="KW-0479">Metal-binding</keyword>
<comment type="cofactor">
    <cofactor evidence="6">
        <name>Zn(2+)</name>
        <dbReference type="ChEBI" id="CHEBI:29105"/>
    </cofactor>
    <text evidence="6">Binds 1 zinc ion per subunit.</text>
</comment>
<keyword evidence="5 6" id="KW-0482">Metalloprotease</keyword>